<dbReference type="Proteomes" id="UP001596380">
    <property type="component" value="Unassembled WGS sequence"/>
</dbReference>
<organism evidence="2 3">
    <name type="scientific">Actinomadura yumaensis</name>
    <dbReference type="NCBI Taxonomy" id="111807"/>
    <lineage>
        <taxon>Bacteria</taxon>
        <taxon>Bacillati</taxon>
        <taxon>Actinomycetota</taxon>
        <taxon>Actinomycetes</taxon>
        <taxon>Streptosporangiales</taxon>
        <taxon>Thermomonosporaceae</taxon>
        <taxon>Actinomadura</taxon>
    </lineage>
</organism>
<accession>A0ABW2CJF8</accession>
<evidence type="ECO:0000256" key="1">
    <source>
        <dbReference type="SAM" id="MobiDB-lite"/>
    </source>
</evidence>
<dbReference type="RefSeq" id="WP_378046309.1">
    <property type="nucleotide sequence ID" value="NZ_JBHSXE010000001.1"/>
</dbReference>
<dbReference type="EMBL" id="JBHSXS010000007">
    <property type="protein sequence ID" value="MFC6881124.1"/>
    <property type="molecule type" value="Genomic_DNA"/>
</dbReference>
<feature type="region of interest" description="Disordered" evidence="1">
    <location>
        <begin position="274"/>
        <end position="300"/>
    </location>
</feature>
<evidence type="ECO:0000313" key="2">
    <source>
        <dbReference type="EMBL" id="MFC6881124.1"/>
    </source>
</evidence>
<gene>
    <name evidence="2" type="ORF">ACFQKB_15255</name>
</gene>
<evidence type="ECO:0000313" key="3">
    <source>
        <dbReference type="Proteomes" id="UP001596380"/>
    </source>
</evidence>
<proteinExistence type="predicted"/>
<sequence length="316" mass="33965">MRDTGAEAGTAATYGRIPARVLLLGEADGWRCVVVDKTDAEECLALSAAGALWPAEDAPEPSWWPRRVAEDAEALRSAVERALTDRTFAELGVEAGISWFAVEEPVAWEGLVTLRDADAARFPGGVPPFVITLEPGRGAVLPEAHLLFTTAADDAWATLAAVADRCGTPAPKESFLCGWADHRGVRVGRGWLALSTERGDDGVERLGEIFGSREPGWSGNPELRFRLDGIDLLDEPADDVVALFRDLGHEVVRKGRTARLPAMGLTLYEPERGLRSALPPEAASDGEADETSAEPKRFSGVSLQLPHALASLWNRP</sequence>
<protein>
    <submittedName>
        <fullName evidence="2">Uncharacterized protein</fullName>
    </submittedName>
</protein>
<keyword evidence="3" id="KW-1185">Reference proteome</keyword>
<name>A0ABW2CJF8_9ACTN</name>
<comment type="caution">
    <text evidence="2">The sequence shown here is derived from an EMBL/GenBank/DDBJ whole genome shotgun (WGS) entry which is preliminary data.</text>
</comment>
<reference evidence="3" key="1">
    <citation type="journal article" date="2019" name="Int. J. Syst. Evol. Microbiol.">
        <title>The Global Catalogue of Microorganisms (GCM) 10K type strain sequencing project: providing services to taxonomists for standard genome sequencing and annotation.</title>
        <authorList>
            <consortium name="The Broad Institute Genomics Platform"/>
            <consortium name="The Broad Institute Genome Sequencing Center for Infectious Disease"/>
            <person name="Wu L."/>
            <person name="Ma J."/>
        </authorList>
    </citation>
    <scope>NUCLEOTIDE SEQUENCE [LARGE SCALE GENOMIC DNA]</scope>
    <source>
        <strain evidence="3">JCM 3369</strain>
    </source>
</reference>